<dbReference type="EMBL" id="LR700248">
    <property type="protein sequence ID" value="VVH80927.1"/>
    <property type="molecule type" value="Genomic_DNA"/>
</dbReference>
<evidence type="ECO:0000256" key="1">
    <source>
        <dbReference type="SAM" id="MobiDB-lite"/>
    </source>
</evidence>
<gene>
    <name evidence="2" type="ORF">TUEID40_02091</name>
</gene>
<reference evidence="2" key="1">
    <citation type="submission" date="2019-09" db="EMBL/GenBank/DDBJ databases">
        <authorList>
            <person name="Gross C."/>
            <person name="Bohn E."/>
        </authorList>
    </citation>
    <scope>NUCLEOTIDE SEQUENCE</scope>
    <source>
        <strain evidence="2">ID40</strain>
    </source>
</reference>
<feature type="compositionally biased region" description="Basic and acidic residues" evidence="1">
    <location>
        <begin position="180"/>
        <end position="192"/>
    </location>
</feature>
<feature type="region of interest" description="Disordered" evidence="1">
    <location>
        <begin position="165"/>
        <end position="214"/>
    </location>
</feature>
<organism evidence="2">
    <name type="scientific">Pseudomonas aeruginosa</name>
    <dbReference type="NCBI Taxonomy" id="287"/>
    <lineage>
        <taxon>Bacteria</taxon>
        <taxon>Pseudomonadati</taxon>
        <taxon>Pseudomonadota</taxon>
        <taxon>Gammaproteobacteria</taxon>
        <taxon>Pseudomonadales</taxon>
        <taxon>Pseudomonadaceae</taxon>
        <taxon>Pseudomonas</taxon>
    </lineage>
</organism>
<evidence type="ECO:0000313" key="2">
    <source>
        <dbReference type="EMBL" id="VVH80927.1"/>
    </source>
</evidence>
<sequence>MAAVAGKTESRTARFRAMARVTGQGKDQGAEGHTGLRLKRKENHLWAASAQAVVKAVRCVSNRTRPVSWLGPETSGVHPHTKGARCSAGGHRHGIPSAQVASSRLARRQGVRKPLVAEARHTDQGNGGGRDSWSNDLLAPSPDAGQTGRAHRCRRRRALWSPARCGTFASPPVKWPARQGKSEDQDALEAARRLRGALRRPVGDSIGSVPLQSG</sequence>
<proteinExistence type="predicted"/>
<accession>A0A5E5QY63</accession>
<feature type="region of interest" description="Disordered" evidence="1">
    <location>
        <begin position="70"/>
        <end position="152"/>
    </location>
</feature>
<protein>
    <submittedName>
        <fullName evidence="2">Uncharacterized protein</fullName>
    </submittedName>
</protein>
<dbReference type="AlphaFoldDB" id="A0A5E5QY63"/>
<name>A0A5E5QY63_PSEAI</name>